<evidence type="ECO:0000256" key="1">
    <source>
        <dbReference type="ARBA" id="ARBA00009716"/>
    </source>
</evidence>
<feature type="transmembrane region" description="Helical" evidence="3">
    <location>
        <begin position="7"/>
        <end position="39"/>
    </location>
</feature>
<gene>
    <name evidence="5" type="ORF">SAMN06296427_105148</name>
</gene>
<dbReference type="InterPro" id="IPR024188">
    <property type="entry name" value="GltB"/>
</dbReference>
<keyword evidence="3" id="KW-0472">Membrane</keyword>
<protein>
    <submittedName>
        <fullName evidence="5">Glutamate synthase domain-containing protein 2</fullName>
    </submittedName>
</protein>
<dbReference type="GO" id="GO:0006537">
    <property type="term" value="P:glutamate biosynthetic process"/>
    <property type="evidence" value="ECO:0007669"/>
    <property type="project" value="InterPro"/>
</dbReference>
<dbReference type="SUPFAM" id="SSF51395">
    <property type="entry name" value="FMN-linked oxidoreductases"/>
    <property type="match status" value="1"/>
</dbReference>
<comment type="similarity">
    <text evidence="1 2">Belongs to the glutamate synthase family.</text>
</comment>
<keyword evidence="3" id="KW-1133">Transmembrane helix</keyword>
<dbReference type="Proteomes" id="UP000192393">
    <property type="component" value="Unassembled WGS sequence"/>
</dbReference>
<evidence type="ECO:0000256" key="2">
    <source>
        <dbReference type="PIRNR" id="PIRNR006429"/>
    </source>
</evidence>
<dbReference type="Pfam" id="PF01645">
    <property type="entry name" value="Glu_synthase"/>
    <property type="match status" value="1"/>
</dbReference>
<reference evidence="5 6" key="1">
    <citation type="submission" date="2017-04" db="EMBL/GenBank/DDBJ databases">
        <authorList>
            <person name="Afonso C.L."/>
            <person name="Miller P.J."/>
            <person name="Scott M.A."/>
            <person name="Spackman E."/>
            <person name="Goraichik I."/>
            <person name="Dimitrov K.M."/>
            <person name="Suarez D.L."/>
            <person name="Swayne D.E."/>
        </authorList>
    </citation>
    <scope>NUCLEOTIDE SEQUENCE [LARGE SCALE GENOMIC DNA]</scope>
    <source>
        <strain evidence="5 6">CGMCC 1.12708</strain>
    </source>
</reference>
<dbReference type="EMBL" id="FWXS01000005">
    <property type="protein sequence ID" value="SMC65814.1"/>
    <property type="molecule type" value="Genomic_DNA"/>
</dbReference>
<organism evidence="5 6">
    <name type="scientific">Moheibacter sediminis</name>
    <dbReference type="NCBI Taxonomy" id="1434700"/>
    <lineage>
        <taxon>Bacteria</taxon>
        <taxon>Pseudomonadati</taxon>
        <taxon>Bacteroidota</taxon>
        <taxon>Flavobacteriia</taxon>
        <taxon>Flavobacteriales</taxon>
        <taxon>Weeksellaceae</taxon>
        <taxon>Moheibacter</taxon>
    </lineage>
</organism>
<evidence type="ECO:0000256" key="3">
    <source>
        <dbReference type="SAM" id="Phobius"/>
    </source>
</evidence>
<dbReference type="PANTHER" id="PTHR43819:SF1">
    <property type="entry name" value="ARCHAEAL-TYPE GLUTAMATE SYNTHASE [NADPH]"/>
    <property type="match status" value="1"/>
</dbReference>
<dbReference type="STRING" id="1434700.SAMN06296427_105148"/>
<dbReference type="Gene3D" id="3.20.20.70">
    <property type="entry name" value="Aldolase class I"/>
    <property type="match status" value="1"/>
</dbReference>
<dbReference type="CDD" id="cd02808">
    <property type="entry name" value="GltS_FMN"/>
    <property type="match status" value="1"/>
</dbReference>
<name>A0A1W2AYX0_9FLAO</name>
<keyword evidence="3" id="KW-0812">Transmembrane</keyword>
<evidence type="ECO:0000313" key="5">
    <source>
        <dbReference type="EMBL" id="SMC65814.1"/>
    </source>
</evidence>
<dbReference type="InterPro" id="IPR027283">
    <property type="entry name" value="YerD"/>
</dbReference>
<proteinExistence type="inferred from homology"/>
<evidence type="ECO:0000313" key="6">
    <source>
        <dbReference type="Proteomes" id="UP000192393"/>
    </source>
</evidence>
<evidence type="ECO:0000259" key="4">
    <source>
        <dbReference type="Pfam" id="PF01645"/>
    </source>
</evidence>
<dbReference type="InterPro" id="IPR002932">
    <property type="entry name" value="Glu_synthdom"/>
</dbReference>
<dbReference type="InterPro" id="IPR013785">
    <property type="entry name" value="Aldolase_TIM"/>
</dbReference>
<dbReference type="PIRSF" id="PIRSF500060">
    <property type="entry name" value="UCP500060"/>
    <property type="match status" value="1"/>
</dbReference>
<dbReference type="RefSeq" id="WP_245828504.1">
    <property type="nucleotide sequence ID" value="NZ_FWXS01000005.1"/>
</dbReference>
<dbReference type="PANTHER" id="PTHR43819">
    <property type="entry name" value="ARCHAEAL-TYPE GLUTAMATE SYNTHASE [NADPH]"/>
    <property type="match status" value="1"/>
</dbReference>
<accession>A0A1W2AYX0</accession>
<keyword evidence="6" id="KW-1185">Reference proteome</keyword>
<dbReference type="GO" id="GO:0015930">
    <property type="term" value="F:glutamate synthase activity"/>
    <property type="evidence" value="ECO:0007669"/>
    <property type="project" value="InterPro"/>
</dbReference>
<feature type="domain" description="Glutamate synthase" evidence="4">
    <location>
        <begin position="127"/>
        <end position="466"/>
    </location>
</feature>
<dbReference type="PIRSF" id="PIRSF006429">
    <property type="entry name" value="GOGAT_lg_2"/>
    <property type="match status" value="1"/>
</dbReference>
<dbReference type="AlphaFoldDB" id="A0A1W2AYX0"/>
<sequence length="512" mass="56392">MFIKLSIIVPAIVIGISFFWTPVLWLFLFIIPILVLGYIDVSQKNHAIRKNFPVVGRARYMLESIRPEIMQYFVENDRDGRPLDRVTRSMVYQRAKNVTDTVPFGTQMDVYETGYEWMNHSMYAGKVKVDEDPRVMVGGEHCTQPYSASLLNISAMSFGSLSQNAVLAMNKGAKLGRFAHNTGEGGVSPYHLEPGGDLIWQVGTGYFGCRADDGKFSPEKFAVTSKIPNIKMIELKISQGAKPGHGGILPAKKNTPEIAAIRGVKPHTEVDSPPSHSAFKNAEGLLKMIHEMRELSGGKPVGFKLCIGIKQEFYDICEAMVRTGLKPDFITIDGGEGGTGAAPVEFSNSLGMPMLDGLAFAVDTLRGYGLKEDIKVIASGKVISSFHIARALAIGADFCNSARAMMLAVGCIQALQCNTNTCPAGVATQDPELMKGLDVQDKSVRMYNFHKNTMKSFGELISAAGLDHHSEIDRSYINLRVEINKVMRYDELYPEVETGSYLNRMKNHSQTI</sequence>